<sequence>MGSRKKRRIRMLHVVAGWWRWRRWRGRPGHLNCGGSPAVRCVLSVVGISAGGGLFETMAAHRVGEKLNERGECVLPMCCCFAGGEKGEEEATGRLAGRVKGGYGGLSERRRMKRELGFFRRQK</sequence>
<evidence type="ECO:0000313" key="2">
    <source>
        <dbReference type="Proteomes" id="UP000823775"/>
    </source>
</evidence>
<accession>A0ABS8TE48</accession>
<dbReference type="EMBL" id="JACEIK010001438">
    <property type="protein sequence ID" value="MCD7469393.1"/>
    <property type="molecule type" value="Genomic_DNA"/>
</dbReference>
<keyword evidence="2" id="KW-1185">Reference proteome</keyword>
<gene>
    <name evidence="1" type="ORF">HAX54_008367</name>
</gene>
<proteinExistence type="predicted"/>
<reference evidence="1 2" key="1">
    <citation type="journal article" date="2021" name="BMC Genomics">
        <title>Datura genome reveals duplications of psychoactive alkaloid biosynthetic genes and high mutation rate following tissue culture.</title>
        <authorList>
            <person name="Rajewski A."/>
            <person name="Carter-House D."/>
            <person name="Stajich J."/>
            <person name="Litt A."/>
        </authorList>
    </citation>
    <scope>NUCLEOTIDE SEQUENCE [LARGE SCALE GENOMIC DNA]</scope>
    <source>
        <strain evidence="1">AR-01</strain>
    </source>
</reference>
<dbReference type="Proteomes" id="UP000823775">
    <property type="component" value="Unassembled WGS sequence"/>
</dbReference>
<evidence type="ECO:0000313" key="1">
    <source>
        <dbReference type="EMBL" id="MCD7469393.1"/>
    </source>
</evidence>
<feature type="non-terminal residue" evidence="1">
    <location>
        <position position="123"/>
    </location>
</feature>
<comment type="caution">
    <text evidence="1">The sequence shown here is derived from an EMBL/GenBank/DDBJ whole genome shotgun (WGS) entry which is preliminary data.</text>
</comment>
<name>A0ABS8TE48_DATST</name>
<organism evidence="1 2">
    <name type="scientific">Datura stramonium</name>
    <name type="common">Jimsonweed</name>
    <name type="synonym">Common thornapple</name>
    <dbReference type="NCBI Taxonomy" id="4076"/>
    <lineage>
        <taxon>Eukaryota</taxon>
        <taxon>Viridiplantae</taxon>
        <taxon>Streptophyta</taxon>
        <taxon>Embryophyta</taxon>
        <taxon>Tracheophyta</taxon>
        <taxon>Spermatophyta</taxon>
        <taxon>Magnoliopsida</taxon>
        <taxon>eudicotyledons</taxon>
        <taxon>Gunneridae</taxon>
        <taxon>Pentapetalae</taxon>
        <taxon>asterids</taxon>
        <taxon>lamiids</taxon>
        <taxon>Solanales</taxon>
        <taxon>Solanaceae</taxon>
        <taxon>Solanoideae</taxon>
        <taxon>Datureae</taxon>
        <taxon>Datura</taxon>
    </lineage>
</organism>
<protein>
    <submittedName>
        <fullName evidence="1">Uncharacterized protein</fullName>
    </submittedName>
</protein>